<feature type="compositionally biased region" description="Polar residues" evidence="1">
    <location>
        <begin position="49"/>
        <end position="61"/>
    </location>
</feature>
<dbReference type="EMBL" id="JAUIRO010000008">
    <property type="protein sequence ID" value="KAK0703187.1"/>
    <property type="molecule type" value="Genomic_DNA"/>
</dbReference>
<comment type="caution">
    <text evidence="2">The sequence shown here is derived from an EMBL/GenBank/DDBJ whole genome shotgun (WGS) entry which is preliminary data.</text>
</comment>
<feature type="region of interest" description="Disordered" evidence="1">
    <location>
        <begin position="41"/>
        <end position="106"/>
    </location>
</feature>
<dbReference type="RefSeq" id="XP_060290046.1">
    <property type="nucleotide sequence ID" value="XM_060443000.1"/>
</dbReference>
<proteinExistence type="predicted"/>
<accession>A0AA39ZT62</accession>
<organism evidence="2 3">
    <name type="scientific">Lasiosphaeria miniovina</name>
    <dbReference type="NCBI Taxonomy" id="1954250"/>
    <lineage>
        <taxon>Eukaryota</taxon>
        <taxon>Fungi</taxon>
        <taxon>Dikarya</taxon>
        <taxon>Ascomycota</taxon>
        <taxon>Pezizomycotina</taxon>
        <taxon>Sordariomycetes</taxon>
        <taxon>Sordariomycetidae</taxon>
        <taxon>Sordariales</taxon>
        <taxon>Lasiosphaeriaceae</taxon>
        <taxon>Lasiosphaeria</taxon>
    </lineage>
</organism>
<reference evidence="2" key="1">
    <citation type="submission" date="2023-06" db="EMBL/GenBank/DDBJ databases">
        <title>Genome-scale phylogeny and comparative genomics of the fungal order Sordariales.</title>
        <authorList>
            <consortium name="Lawrence Berkeley National Laboratory"/>
            <person name="Hensen N."/>
            <person name="Bonometti L."/>
            <person name="Westerberg I."/>
            <person name="Brannstrom I.O."/>
            <person name="Guillou S."/>
            <person name="Cros-Aarteil S."/>
            <person name="Calhoun S."/>
            <person name="Haridas S."/>
            <person name="Kuo A."/>
            <person name="Mondo S."/>
            <person name="Pangilinan J."/>
            <person name="Riley R."/>
            <person name="LaButti K."/>
            <person name="Andreopoulos B."/>
            <person name="Lipzen A."/>
            <person name="Chen C."/>
            <person name="Yanf M."/>
            <person name="Daum C."/>
            <person name="Ng V."/>
            <person name="Clum A."/>
            <person name="Steindorff A."/>
            <person name="Ohm R."/>
            <person name="Martin F."/>
            <person name="Silar P."/>
            <person name="Natvig D."/>
            <person name="Lalanne C."/>
            <person name="Gautier V."/>
            <person name="Ament-velasquez S.L."/>
            <person name="Kruys A."/>
            <person name="Hutchinson M.I."/>
            <person name="Powell A.J."/>
            <person name="Barry K."/>
            <person name="Miller A.N."/>
            <person name="Grigoriev I.V."/>
            <person name="Debuchy R."/>
            <person name="Gladieux P."/>
            <person name="Thoren M.H."/>
            <person name="Johannesson H."/>
        </authorList>
    </citation>
    <scope>NUCLEOTIDE SEQUENCE</scope>
    <source>
        <strain evidence="2">SMH2392-1A</strain>
    </source>
</reference>
<evidence type="ECO:0000256" key="1">
    <source>
        <dbReference type="SAM" id="MobiDB-lite"/>
    </source>
</evidence>
<sequence>MLSGQPVDLSVLLIQTIPSNHIASLALSNTVIRFHQKVMSPFPLPLANNKPNTRPSKTTARPTPARQLDASTTPDKPQQPLACSHQSPTARGPPALYTSCSTRSWL</sequence>
<dbReference type="GeneID" id="85326270"/>
<dbReference type="Proteomes" id="UP001172101">
    <property type="component" value="Unassembled WGS sequence"/>
</dbReference>
<protein>
    <submittedName>
        <fullName evidence="2">Uncharacterized protein</fullName>
    </submittedName>
</protein>
<gene>
    <name evidence="2" type="ORF">B0T26DRAFT_730108</name>
</gene>
<name>A0AA39ZT62_9PEZI</name>
<evidence type="ECO:0000313" key="2">
    <source>
        <dbReference type="EMBL" id="KAK0703187.1"/>
    </source>
</evidence>
<dbReference type="AlphaFoldDB" id="A0AA39ZT62"/>
<keyword evidence="3" id="KW-1185">Reference proteome</keyword>
<evidence type="ECO:0000313" key="3">
    <source>
        <dbReference type="Proteomes" id="UP001172101"/>
    </source>
</evidence>